<dbReference type="InterPro" id="IPR003615">
    <property type="entry name" value="HNH_nuc"/>
</dbReference>
<sequence>MAMARFRELGRDAFIAEYSVAEAGFDRSRDHFVVEDGVGYDSKPLVAAAYGFQHGRANALHSDDFTGGAPVIARMNALGFQVSRWMSPAFVEGDVYARLPMRERFGIVDANFDNGVFRLKDTNSIWLFVTRDKTKDRTQYKDRLEGDILQWQGQTQGRTDRMIIDHEANGDELIVFYRDSKRQYPEAGFCYEGRFRYVAHSGGKPTNFTLQRWTGQASLEVPDKEFDPNNLKDGREKILRAVTRRQGQPRFRRDLLAAYGGKCAVTGCGIEALLEAAHIRPFLGEDTNVTQNGLLLRADIHTLFDLGLISVAVDGGILTSEKLINTEYAGLSKTSIRSPVAAGDSPSTKALAWHRAEHGYD</sequence>
<evidence type="ECO:0000259" key="2">
    <source>
        <dbReference type="Pfam" id="PF26345"/>
    </source>
</evidence>
<reference evidence="3" key="1">
    <citation type="submission" date="2015-10" db="EMBL/GenBank/DDBJ databases">
        <authorList>
            <person name="Gilbert D.G."/>
        </authorList>
    </citation>
    <scope>NUCLEOTIDE SEQUENCE</scope>
</reference>
<dbReference type="AlphaFoldDB" id="A0A161K0T3"/>
<accession>A0A161K0T3</accession>
<feature type="domain" description="HNH nuclease" evidence="1">
    <location>
        <begin position="263"/>
        <end position="311"/>
    </location>
</feature>
<dbReference type="Pfam" id="PF13391">
    <property type="entry name" value="HNH_2"/>
    <property type="match status" value="1"/>
</dbReference>
<evidence type="ECO:0000259" key="1">
    <source>
        <dbReference type="Pfam" id="PF13391"/>
    </source>
</evidence>
<dbReference type="EMBL" id="CZQE01000297">
    <property type="protein sequence ID" value="CUS45766.1"/>
    <property type="molecule type" value="Genomic_DNA"/>
</dbReference>
<protein>
    <submittedName>
        <fullName evidence="3">Uncharacterized protein</fullName>
    </submittedName>
</protein>
<dbReference type="Pfam" id="PF26345">
    <property type="entry name" value="ScoMcrA_N"/>
    <property type="match status" value="1"/>
</dbReference>
<organism evidence="3">
    <name type="scientific">hydrothermal vent metagenome</name>
    <dbReference type="NCBI Taxonomy" id="652676"/>
    <lineage>
        <taxon>unclassified sequences</taxon>
        <taxon>metagenomes</taxon>
        <taxon>ecological metagenomes</taxon>
    </lineage>
</organism>
<feature type="domain" description="ScoMcrA-like N-terminal head" evidence="2">
    <location>
        <begin position="2"/>
        <end position="83"/>
    </location>
</feature>
<gene>
    <name evidence="3" type="ORF">MGWOODY_Smn3525</name>
</gene>
<dbReference type="InterPro" id="IPR058807">
    <property type="entry name" value="ScoMcrA_N"/>
</dbReference>
<evidence type="ECO:0000313" key="3">
    <source>
        <dbReference type="EMBL" id="CUS45766.1"/>
    </source>
</evidence>
<name>A0A161K0T3_9ZZZZ</name>
<proteinExistence type="predicted"/>